<organism evidence="2 3">
    <name type="scientific">Methyloprofundus sedimenti</name>
    <dbReference type="NCBI Taxonomy" id="1420851"/>
    <lineage>
        <taxon>Bacteria</taxon>
        <taxon>Pseudomonadati</taxon>
        <taxon>Pseudomonadota</taxon>
        <taxon>Gammaproteobacteria</taxon>
        <taxon>Methylococcales</taxon>
        <taxon>Methylococcaceae</taxon>
        <taxon>Methyloprofundus</taxon>
    </lineage>
</organism>
<evidence type="ECO:0000256" key="1">
    <source>
        <dbReference type="SAM" id="Phobius"/>
    </source>
</evidence>
<keyword evidence="1" id="KW-0472">Membrane</keyword>
<comment type="caution">
    <text evidence="2">The sequence shown here is derived from an EMBL/GenBank/DDBJ whole genome shotgun (WGS) entry which is preliminary data.</text>
</comment>
<keyword evidence="1" id="KW-0812">Transmembrane</keyword>
<reference evidence="2 3" key="1">
    <citation type="submission" date="2015-12" db="EMBL/GenBank/DDBJ databases">
        <authorList>
            <person name="Shamseldin A."/>
            <person name="Moawad H."/>
            <person name="Abd El-Rahim W.M."/>
            <person name="Sadowsky M.J."/>
        </authorList>
    </citation>
    <scope>NUCLEOTIDE SEQUENCE [LARGE SCALE GENOMIC DNA]</scope>
    <source>
        <strain evidence="2 3">WF1</strain>
    </source>
</reference>
<evidence type="ECO:0008006" key="4">
    <source>
        <dbReference type="Google" id="ProtNLM"/>
    </source>
</evidence>
<feature type="transmembrane region" description="Helical" evidence="1">
    <location>
        <begin position="12"/>
        <end position="34"/>
    </location>
</feature>
<dbReference type="AlphaFoldDB" id="A0A1V8M6S0"/>
<dbReference type="InterPro" id="IPR021382">
    <property type="entry name" value="DUF3014"/>
</dbReference>
<keyword evidence="1" id="KW-1133">Transmembrane helix</keyword>
<accession>A0A1V8M6S0</accession>
<dbReference type="RefSeq" id="WP_080521696.1">
    <property type="nucleotide sequence ID" value="NZ_LPUF01000001.1"/>
</dbReference>
<dbReference type="STRING" id="1420851.AU255_04070"/>
<sequence length="287" mass="32229">MQEQNINTSNKVTLVIIGILVTVLLVALLLFLLADEDDDAGSTAQNTEQVLVIPEVESPSSADTSAENMDFASQVPRYDGEALQFDSSKPLPELVNSDAEFTQDLLSISAQLQPSLFKKQLIRKSIFSINDMAQGMLPPVKRLRELSFSQPFTVNIKENRMFMSQASYQRYDQLALAIDAIDNQAAVALYHKYLPLFQQVFTELSYPDNYQVLDIIKSATSRVLDAPVINNDIEVIRTSVQYKFASPELEKLSPLDKQMLRMGPENTHLIQNKLRELVEALIASEKD</sequence>
<evidence type="ECO:0000313" key="3">
    <source>
        <dbReference type="Proteomes" id="UP000191980"/>
    </source>
</evidence>
<dbReference type="EMBL" id="LPUF01000001">
    <property type="protein sequence ID" value="OQK17083.1"/>
    <property type="molecule type" value="Genomic_DNA"/>
</dbReference>
<dbReference type="Pfam" id="PF11219">
    <property type="entry name" value="DUF3014"/>
    <property type="match status" value="1"/>
</dbReference>
<gene>
    <name evidence="2" type="ORF">AU255_04070</name>
</gene>
<keyword evidence="3" id="KW-1185">Reference proteome</keyword>
<dbReference type="Proteomes" id="UP000191980">
    <property type="component" value="Unassembled WGS sequence"/>
</dbReference>
<name>A0A1V8M6S0_9GAMM</name>
<proteinExistence type="predicted"/>
<protein>
    <recommendedName>
        <fullName evidence="4">DUF3014 domain-containing protein</fullName>
    </recommendedName>
</protein>
<dbReference type="OrthoDB" id="5502479at2"/>
<evidence type="ECO:0000313" key="2">
    <source>
        <dbReference type="EMBL" id="OQK17083.1"/>
    </source>
</evidence>